<evidence type="ECO:0000313" key="2">
    <source>
        <dbReference type="EMBL" id="UKJ90789.2"/>
    </source>
</evidence>
<dbReference type="EMBL" id="CP056068">
    <property type="protein sequence ID" value="UKJ90789.2"/>
    <property type="molecule type" value="Genomic_DNA"/>
</dbReference>
<protein>
    <recommendedName>
        <fullName evidence="4">CCAAT-binding factor domain-containing protein</fullName>
    </recommendedName>
</protein>
<accession>A0A976M931</accession>
<dbReference type="PANTHER" id="PTHR12048:SF0">
    <property type="entry name" value="CCAAT_ENHANCER-BINDING PROTEIN ZETA"/>
    <property type="match status" value="1"/>
</dbReference>
<feature type="compositionally biased region" description="Acidic residues" evidence="1">
    <location>
        <begin position="210"/>
        <end position="219"/>
    </location>
</feature>
<dbReference type="InterPro" id="IPR040155">
    <property type="entry name" value="CEBPZ/Mak21-like"/>
</dbReference>
<feature type="compositionally biased region" description="Acidic residues" evidence="1">
    <location>
        <begin position="965"/>
        <end position="998"/>
    </location>
</feature>
<dbReference type="Proteomes" id="UP000244803">
    <property type="component" value="Chromosome 2"/>
</dbReference>
<dbReference type="OrthoDB" id="361321at2759"/>
<dbReference type="PANTHER" id="PTHR12048">
    <property type="entry name" value="CCAAT-BINDING FACTOR-RELATED"/>
    <property type="match status" value="1"/>
</dbReference>
<feature type="region of interest" description="Disordered" evidence="1">
    <location>
        <begin position="876"/>
        <end position="1027"/>
    </location>
</feature>
<dbReference type="SUPFAM" id="SSF48371">
    <property type="entry name" value="ARM repeat"/>
    <property type="match status" value="1"/>
</dbReference>
<evidence type="ECO:0000313" key="3">
    <source>
        <dbReference type="Proteomes" id="UP000244803"/>
    </source>
</evidence>
<reference evidence="2" key="1">
    <citation type="submission" date="2022-07" db="EMBL/GenBank/DDBJ databases">
        <title>Evaluation of T. orientalis genome assembly methods using nanopore sequencing and analysis of variation between genomes.</title>
        <authorList>
            <person name="Yam J."/>
            <person name="Micallef M.L."/>
            <person name="Liu M."/>
            <person name="Djordjevic S.P."/>
            <person name="Bogema D.R."/>
            <person name="Jenkins C."/>
        </authorList>
    </citation>
    <scope>NUCLEOTIDE SEQUENCE</scope>
    <source>
        <strain evidence="2">Fish Creek</strain>
    </source>
</reference>
<proteinExistence type="predicted"/>
<sequence>MESSDFRFISEETINKLLTVYTNNKWHSLPATLSSNLPPAKRSTLLTGLSGLSVEKIGKIGRELMYSVSKKYVLLVCKTDFEQKWLHTTADDPFVPRVGRPPKDRKAPKPLKSSKTATFADRVDSIAVLIHNNCVFNWTMFNQLLSLAKSDKLRIKSKCTDLMYTSFMEVLPLRKLKYIDDQDVRVLEYLSTSLESWVSVSGEEIVASDSDSEVNEDEKESPNHKTNGVAKRDPKEIPSRDAKGWDILEFDALTLLLAVAFEDYLKGIYSSFIHELADMMNRGVDFLQKSSSNLVLQMLIQKPEQEDLLLDLIINRLTHKNNKMSSYVFKMLDTLLLNHPDMKTIVVKKILSQLDSLVVSIESLMNSLIVPNDTDKSSAIGIADGGSINTYKLESQNKSRRITFNDSKGNSRGIGGQRLTRKSARKSLKISTRKMLNNMCSELVPILKNIYRFVLYISKLQYSKSDSELVCMVMNNIVRLLSLFTGRPPKVTNGFSTSGKGSSNYNAGSGSNNRPQIANRTVFAAGLYRLDECNRVIKVLLLFANKLLNYYKKLNLYEEKRNLLISNGIDKNLYHLSRETRSSSITILLLLLLHNIDPVNNSYVNVLYENVFNTKLYESSNILKFLNLLDQILDTNKDFTRILMRKLLQMGLCNYNNSINCAIVDLILKYINEGNLWELYLYNSTYNPHLIWSITNVNVRVTRSVTARAGIKSDSFGSFSGNGPTSFSSQGLAKSSATIGSSASTTRSGTSVSSSSSGSAGAYSKAAEDKYDGNISVHVVTSRDGGSSESPNANTAALASSGTSSGAKNAGNHGASGVGGNPQSNITGLYDELNVFSNCSKVDYTFEKYWANNKHPELHQKPFELYYKARSSILSSDAHPDGPSGTLTSGSATGDPSEKASKRRLDGEGRDDDPGASHKGVKTKAGKDVKGPTKGSGPTGGAAATRGRKKRRVSDKSQGTPGAEDLSEDDSEVEIDEPRDDELYDSFEDEPSDSDDSSYYDSEGPNSPADSSYIGSSGSVADSNYED</sequence>
<feature type="compositionally biased region" description="Low complexity" evidence="1">
    <location>
        <begin position="792"/>
        <end position="807"/>
    </location>
</feature>
<feature type="region of interest" description="Disordered" evidence="1">
    <location>
        <begin position="739"/>
        <end position="759"/>
    </location>
</feature>
<feature type="region of interest" description="Disordered" evidence="1">
    <location>
        <begin position="780"/>
        <end position="820"/>
    </location>
</feature>
<feature type="compositionally biased region" description="Low complexity" evidence="1">
    <location>
        <begin position="932"/>
        <end position="945"/>
    </location>
</feature>
<evidence type="ECO:0000256" key="1">
    <source>
        <dbReference type="SAM" id="MobiDB-lite"/>
    </source>
</evidence>
<dbReference type="AlphaFoldDB" id="A0A976M931"/>
<dbReference type="InterPro" id="IPR016024">
    <property type="entry name" value="ARM-type_fold"/>
</dbReference>
<feature type="region of interest" description="Disordered" evidence="1">
    <location>
        <begin position="208"/>
        <end position="237"/>
    </location>
</feature>
<name>A0A976M931_THEOR</name>
<feature type="compositionally biased region" description="Basic and acidic residues" evidence="1">
    <location>
        <begin position="896"/>
        <end position="916"/>
    </location>
</feature>
<gene>
    <name evidence="2" type="ORF">MACJ_001724</name>
</gene>
<feature type="compositionally biased region" description="Polar residues" evidence="1">
    <location>
        <begin position="1004"/>
        <end position="1027"/>
    </location>
</feature>
<evidence type="ECO:0008006" key="4">
    <source>
        <dbReference type="Google" id="ProtNLM"/>
    </source>
</evidence>
<feature type="compositionally biased region" description="Polar residues" evidence="1">
    <location>
        <begin position="885"/>
        <end position="894"/>
    </location>
</feature>
<dbReference type="GO" id="GO:0005634">
    <property type="term" value="C:nucleus"/>
    <property type="evidence" value="ECO:0007669"/>
    <property type="project" value="TreeGrafter"/>
</dbReference>
<organism evidence="2 3">
    <name type="scientific">Theileria orientalis</name>
    <dbReference type="NCBI Taxonomy" id="68886"/>
    <lineage>
        <taxon>Eukaryota</taxon>
        <taxon>Sar</taxon>
        <taxon>Alveolata</taxon>
        <taxon>Apicomplexa</taxon>
        <taxon>Aconoidasida</taxon>
        <taxon>Piroplasmida</taxon>
        <taxon>Theileriidae</taxon>
        <taxon>Theileria</taxon>
    </lineage>
</organism>